<dbReference type="eggNOG" id="KOG0196">
    <property type="taxonomic scope" value="Eukaryota"/>
</dbReference>
<dbReference type="InterPro" id="IPR051681">
    <property type="entry name" value="Ser/Thr_Kinases-Pseudokinases"/>
</dbReference>
<dbReference type="OrthoDB" id="4062651at2759"/>
<accession>A0A024T8X1</accession>
<keyword evidence="1" id="KW-0812">Transmembrane</keyword>
<dbReference type="GeneID" id="20091798"/>
<dbReference type="SMART" id="SM00220">
    <property type="entry name" value="S_TKc"/>
    <property type="match status" value="1"/>
</dbReference>
<keyword evidence="3" id="KW-0723">Serine/threonine-protein kinase</keyword>
<keyword evidence="3" id="KW-0418">Kinase</keyword>
<dbReference type="Gene3D" id="1.10.510.10">
    <property type="entry name" value="Transferase(Phosphotransferase) domain 1"/>
    <property type="match status" value="1"/>
</dbReference>
<dbReference type="Gene3D" id="3.30.200.20">
    <property type="entry name" value="Phosphorylase Kinase, domain 1"/>
    <property type="match status" value="1"/>
</dbReference>
<keyword evidence="3" id="KW-0808">Transferase</keyword>
<dbReference type="AlphaFoldDB" id="A0A024T8X1"/>
<sequence length="685" mass="74829">MSIAGNRNNSTATATITALPLLSSLQSPPSSCGYKDSKGTSILVTDPAICLGLTPCEVATSTCTVLRSFAANVTGFTNITAVGNMGNYKNSYLAITNAPSLDLRAFHVSDAVEYLNIENIATLDLTQLPTPLPSTMTTLRMVNCNLKEIPSAFQWPNKLNRVGLDSNRLTTLPSSLPENLQLVALRHNQLTNLTWLPAGLGGINVLNNSIQTLSGVDWRDVTYVELGLNPLTTFAHVRLSAARLTYFGLSNCPLTNLTVDASSFRALRNLPPFYINSLSKATGYRIVNTSLATNVTACQSLNGTVEFPWPDAANFSVCVVLNAPLYQRLPWALSSLLWIGAVMAGLLVLVLVWVTQRTSQSRRRKWGYIPLKNGAKNPFNAVKITVALHPPVVMSKLEALRPFKLKPSDVVTTSKYPIAHGVFGEIWGGLYKDTKVAIKRVKQPLPMARPNDTPLPPGPSSVDKFIDEVHLVSQLKHDHIVTFVGANWTSNASDLEIVMEYMDTGDLRAFLATHSSATYSWTEKAQVMRGILAGLCYLHSLPLVHGDLKSKNVLLDSRKGTKLTDFGEKPTNFAAPSVMFQWTAPEVLAGRPFDVAADVYSFGVILSELSTHMLPYADKKLHGRKTQSPQVLMSQIVAGTLQPTFLVDAMIFPSWVYDMAMRCLALDPIQRPTAADLVAYVMSHL</sequence>
<protein>
    <submittedName>
        <fullName evidence="3">Serine/threonine protein kinase</fullName>
    </submittedName>
</protein>
<keyword evidence="1" id="KW-0472">Membrane</keyword>
<dbReference type="PANTHER" id="PTHR44329">
    <property type="entry name" value="SERINE/THREONINE-PROTEIN KINASE TNNI3K-RELATED"/>
    <property type="match status" value="1"/>
</dbReference>
<dbReference type="InterPro" id="IPR011009">
    <property type="entry name" value="Kinase-like_dom_sf"/>
</dbReference>
<dbReference type="InterPro" id="IPR000719">
    <property type="entry name" value="Prot_kinase_dom"/>
</dbReference>
<evidence type="ECO:0000256" key="1">
    <source>
        <dbReference type="SAM" id="Phobius"/>
    </source>
</evidence>
<dbReference type="RefSeq" id="XP_008880896.1">
    <property type="nucleotide sequence ID" value="XM_008882674.1"/>
</dbReference>
<dbReference type="SUPFAM" id="SSF56112">
    <property type="entry name" value="Protein kinase-like (PK-like)"/>
    <property type="match status" value="1"/>
</dbReference>
<dbReference type="EMBL" id="KI914035">
    <property type="protein sequence ID" value="ETV90468.1"/>
    <property type="molecule type" value="Genomic_DNA"/>
</dbReference>
<dbReference type="STRING" id="157072.A0A024T8X1"/>
<name>A0A024T8X1_9STRA</name>
<evidence type="ECO:0000259" key="2">
    <source>
        <dbReference type="PROSITE" id="PS50011"/>
    </source>
</evidence>
<dbReference type="InterPro" id="IPR032675">
    <property type="entry name" value="LRR_dom_sf"/>
</dbReference>
<dbReference type="InterPro" id="IPR001245">
    <property type="entry name" value="Ser-Thr/Tyr_kinase_cat_dom"/>
</dbReference>
<dbReference type="Gene3D" id="3.80.10.10">
    <property type="entry name" value="Ribonuclease Inhibitor"/>
    <property type="match status" value="1"/>
</dbReference>
<dbReference type="InterPro" id="IPR008271">
    <property type="entry name" value="Ser/Thr_kinase_AS"/>
</dbReference>
<reference evidence="3" key="1">
    <citation type="submission" date="2013-12" db="EMBL/GenBank/DDBJ databases">
        <title>The Genome Sequence of Aphanomyces invadans NJM9701.</title>
        <authorList>
            <consortium name="The Broad Institute Genomics Platform"/>
            <person name="Russ C."/>
            <person name="Tyler B."/>
            <person name="van West P."/>
            <person name="Dieguez-Uribeondo J."/>
            <person name="Young S.K."/>
            <person name="Zeng Q."/>
            <person name="Gargeya S."/>
            <person name="Fitzgerald M."/>
            <person name="Abouelleil A."/>
            <person name="Alvarado L."/>
            <person name="Chapman S.B."/>
            <person name="Gainer-Dewar J."/>
            <person name="Goldberg J."/>
            <person name="Griggs A."/>
            <person name="Gujja S."/>
            <person name="Hansen M."/>
            <person name="Howarth C."/>
            <person name="Imamovic A."/>
            <person name="Ireland A."/>
            <person name="Larimer J."/>
            <person name="McCowan C."/>
            <person name="Murphy C."/>
            <person name="Pearson M."/>
            <person name="Poon T.W."/>
            <person name="Priest M."/>
            <person name="Roberts A."/>
            <person name="Saif S."/>
            <person name="Shea T."/>
            <person name="Sykes S."/>
            <person name="Wortman J."/>
            <person name="Nusbaum C."/>
            <person name="Birren B."/>
        </authorList>
    </citation>
    <scope>NUCLEOTIDE SEQUENCE [LARGE SCALE GENOMIC DNA]</scope>
    <source>
        <strain evidence="3">NJM9701</strain>
    </source>
</reference>
<dbReference type="SUPFAM" id="SSF52058">
    <property type="entry name" value="L domain-like"/>
    <property type="match status" value="1"/>
</dbReference>
<dbReference type="GO" id="GO:0005524">
    <property type="term" value="F:ATP binding"/>
    <property type="evidence" value="ECO:0007669"/>
    <property type="project" value="InterPro"/>
</dbReference>
<dbReference type="PANTHER" id="PTHR44329:SF214">
    <property type="entry name" value="PROTEIN KINASE DOMAIN-CONTAINING PROTEIN"/>
    <property type="match status" value="1"/>
</dbReference>
<dbReference type="Pfam" id="PF07714">
    <property type="entry name" value="PK_Tyr_Ser-Thr"/>
    <property type="match status" value="1"/>
</dbReference>
<keyword evidence="1" id="KW-1133">Transmembrane helix</keyword>
<organism evidence="3">
    <name type="scientific">Aphanomyces invadans</name>
    <dbReference type="NCBI Taxonomy" id="157072"/>
    <lineage>
        <taxon>Eukaryota</taxon>
        <taxon>Sar</taxon>
        <taxon>Stramenopiles</taxon>
        <taxon>Oomycota</taxon>
        <taxon>Saprolegniomycetes</taxon>
        <taxon>Saprolegniales</taxon>
        <taxon>Verrucalvaceae</taxon>
        <taxon>Aphanomyces</taxon>
    </lineage>
</organism>
<dbReference type="GO" id="GO:0004674">
    <property type="term" value="F:protein serine/threonine kinase activity"/>
    <property type="evidence" value="ECO:0007669"/>
    <property type="project" value="UniProtKB-KW"/>
</dbReference>
<gene>
    <name evidence="3" type="ORF">H310_14748</name>
</gene>
<dbReference type="PROSITE" id="PS00108">
    <property type="entry name" value="PROTEIN_KINASE_ST"/>
    <property type="match status" value="1"/>
</dbReference>
<feature type="domain" description="Protein kinase" evidence="2">
    <location>
        <begin position="412"/>
        <end position="685"/>
    </location>
</feature>
<dbReference type="VEuPathDB" id="FungiDB:H310_14748"/>
<proteinExistence type="predicted"/>
<evidence type="ECO:0000313" key="3">
    <source>
        <dbReference type="EMBL" id="ETV90468.1"/>
    </source>
</evidence>
<dbReference type="PROSITE" id="PS50011">
    <property type="entry name" value="PROTEIN_KINASE_DOM"/>
    <property type="match status" value="1"/>
</dbReference>
<feature type="transmembrane region" description="Helical" evidence="1">
    <location>
        <begin position="331"/>
        <end position="354"/>
    </location>
</feature>